<feature type="transmembrane region" description="Helical" evidence="7">
    <location>
        <begin position="155"/>
        <end position="178"/>
    </location>
</feature>
<dbReference type="InterPro" id="IPR011701">
    <property type="entry name" value="MFS"/>
</dbReference>
<dbReference type="InterPro" id="IPR023528">
    <property type="entry name" value="MFS_TsgA"/>
</dbReference>
<evidence type="ECO:0000256" key="2">
    <source>
        <dbReference type="ARBA" id="ARBA00008067"/>
    </source>
</evidence>
<dbReference type="EMBL" id="AP022126">
    <property type="protein sequence ID" value="BBS34355.1"/>
    <property type="molecule type" value="Genomic_DNA"/>
</dbReference>
<evidence type="ECO:0000256" key="6">
    <source>
        <dbReference type="ARBA" id="ARBA00023136"/>
    </source>
</evidence>
<feature type="transmembrane region" description="Helical" evidence="7">
    <location>
        <begin position="68"/>
        <end position="87"/>
    </location>
</feature>
<dbReference type="InterPro" id="IPR020846">
    <property type="entry name" value="MFS_dom"/>
</dbReference>
<dbReference type="Gene3D" id="1.20.1250.20">
    <property type="entry name" value="MFS general substrate transporter like domains"/>
    <property type="match status" value="2"/>
</dbReference>
<evidence type="ECO:0000256" key="1">
    <source>
        <dbReference type="ARBA" id="ARBA00004429"/>
    </source>
</evidence>
<keyword evidence="4 7" id="KW-0812">Transmembrane</keyword>
<evidence type="ECO:0000256" key="7">
    <source>
        <dbReference type="HAMAP-Rule" id="MF_01044"/>
    </source>
</evidence>
<feature type="domain" description="Major facilitator superfamily (MFS) profile" evidence="8">
    <location>
        <begin position="27"/>
        <end position="408"/>
    </location>
</feature>
<evidence type="ECO:0000313" key="9">
    <source>
        <dbReference type="EMBL" id="BBS34355.1"/>
    </source>
</evidence>
<feature type="transmembrane region" description="Helical" evidence="7">
    <location>
        <begin position="184"/>
        <end position="204"/>
    </location>
</feature>
<organism evidence="9 10">
    <name type="scientific">Enterobacter cloacae</name>
    <dbReference type="NCBI Taxonomy" id="550"/>
    <lineage>
        <taxon>Bacteria</taxon>
        <taxon>Pseudomonadati</taxon>
        <taxon>Pseudomonadota</taxon>
        <taxon>Gammaproteobacteria</taxon>
        <taxon>Enterobacterales</taxon>
        <taxon>Enterobacteriaceae</taxon>
        <taxon>Enterobacter</taxon>
        <taxon>Enterobacter cloacae complex</taxon>
    </lineage>
</organism>
<accession>A0A6S5KEF0</accession>
<evidence type="ECO:0000256" key="3">
    <source>
        <dbReference type="ARBA" id="ARBA00022475"/>
    </source>
</evidence>
<sequence length="414" mass="45461">MSKICPLSAPSGRFSFLNRPDMTNSNRIKLTWISFFSYALTGALVIVTGMVMGNIADYFQLPVSSMSNTFTFLNAGILISIFLNAWLMEIVPLKTQLRFGFVLMVAAVAGLMLSHSIALFSAAMFVLGLVSGITMSIGTFLITHMYEGRQRGARLLFTDSFFSMAGMIFPMVAAVLLARSIEWYWVYVCIGLVYVAIFILTFGCEFPVLGKKAQTAAEPVAKEKWGIGVLFLSIAALCYILGQLGFISWVPEYAKGLGMSLNDAGKLVSDFWMSYMFGMWAFSFILRFFDLQRILTVLAGLATVLMYLFINGSPDNMPWFIMTLGFFSSAIYTSIITLGSLQTKVASPKLVNFVLTCGTIGTMLTFVVTGPIVAHSGPLAALHTANGLYAVVFIMCFVLGFVTRHRQHNAVASH</sequence>
<dbReference type="InterPro" id="IPR050375">
    <property type="entry name" value="MFS_TsgA-like"/>
</dbReference>
<keyword evidence="3 7" id="KW-1003">Cell membrane</keyword>
<protein>
    <recommendedName>
        <fullName evidence="7">Protein TsgA homolog</fullName>
    </recommendedName>
</protein>
<feature type="transmembrane region" description="Helical" evidence="7">
    <location>
        <begin position="271"/>
        <end position="289"/>
    </location>
</feature>
<comment type="subcellular location">
    <subcellularLocation>
        <location evidence="1">Cell inner membrane</location>
        <topology evidence="1">Multi-pass membrane protein</topology>
    </subcellularLocation>
    <subcellularLocation>
        <location evidence="7">Cell membrane</location>
        <topology evidence="7">Multi-pass membrane protein</topology>
    </subcellularLocation>
</comment>
<dbReference type="HAMAP" id="MF_01044">
    <property type="entry name" value="MFS_TsgA"/>
    <property type="match status" value="1"/>
</dbReference>
<dbReference type="GO" id="GO:0005886">
    <property type="term" value="C:plasma membrane"/>
    <property type="evidence" value="ECO:0007669"/>
    <property type="project" value="UniProtKB-SubCell"/>
</dbReference>
<feature type="transmembrane region" description="Helical" evidence="7">
    <location>
        <begin position="380"/>
        <end position="402"/>
    </location>
</feature>
<dbReference type="GO" id="GO:0022857">
    <property type="term" value="F:transmembrane transporter activity"/>
    <property type="evidence" value="ECO:0007669"/>
    <property type="project" value="InterPro"/>
</dbReference>
<reference evidence="9 10" key="1">
    <citation type="submission" date="2019-12" db="EMBL/GenBank/DDBJ databases">
        <title>complete genome sequences of Enterobacter cloacae str. WP5-S18-CRE-02 isolated from wastewater treatment plant effluent.</title>
        <authorList>
            <person name="Sekizuka T."/>
            <person name="Itokawa K."/>
            <person name="Yatsu K."/>
            <person name="Inamine Y."/>
            <person name="Kuroda M."/>
        </authorList>
    </citation>
    <scope>NUCLEOTIDE SEQUENCE [LARGE SCALE GENOMIC DNA]</scope>
    <source>
        <strain evidence="9 10">WP5-S18-CRE-02</strain>
    </source>
</reference>
<dbReference type="FunFam" id="1.20.1250.20:FF:000032">
    <property type="entry name" value="Protein TsgA"/>
    <property type="match status" value="1"/>
</dbReference>
<feature type="transmembrane region" description="Helical" evidence="7">
    <location>
        <begin position="124"/>
        <end position="143"/>
    </location>
</feature>
<evidence type="ECO:0000259" key="8">
    <source>
        <dbReference type="PROSITE" id="PS50850"/>
    </source>
</evidence>
<dbReference type="PANTHER" id="PTHR43702:SF3">
    <property type="entry name" value="PROTEIN TSGA"/>
    <property type="match status" value="1"/>
</dbReference>
<keyword evidence="5 7" id="KW-1133">Transmembrane helix</keyword>
<gene>
    <name evidence="7 9" type="primary">tsgA</name>
    <name evidence="9" type="ORF">WP5S18C02_45610</name>
</gene>
<dbReference type="AlphaFoldDB" id="A0A6S5KEF0"/>
<evidence type="ECO:0000313" key="10">
    <source>
        <dbReference type="Proteomes" id="UP000515488"/>
    </source>
</evidence>
<dbReference type="Pfam" id="PF07690">
    <property type="entry name" value="MFS_1"/>
    <property type="match status" value="1"/>
</dbReference>
<feature type="transmembrane region" description="Helical" evidence="7">
    <location>
        <begin position="319"/>
        <end position="338"/>
    </location>
</feature>
<proteinExistence type="inferred from homology"/>
<name>A0A6S5KEF0_ENTCL</name>
<dbReference type="SUPFAM" id="SSF103473">
    <property type="entry name" value="MFS general substrate transporter"/>
    <property type="match status" value="1"/>
</dbReference>
<dbReference type="NCBIfam" id="NF002982">
    <property type="entry name" value="PRK03699.1"/>
    <property type="match status" value="1"/>
</dbReference>
<keyword evidence="6 7" id="KW-0472">Membrane</keyword>
<feature type="transmembrane region" description="Helical" evidence="7">
    <location>
        <begin position="32"/>
        <end position="56"/>
    </location>
</feature>
<dbReference type="InterPro" id="IPR036259">
    <property type="entry name" value="MFS_trans_sf"/>
</dbReference>
<feature type="transmembrane region" description="Helical" evidence="7">
    <location>
        <begin position="350"/>
        <end position="374"/>
    </location>
</feature>
<evidence type="ECO:0000256" key="4">
    <source>
        <dbReference type="ARBA" id="ARBA00022692"/>
    </source>
</evidence>
<comment type="similarity">
    <text evidence="2 7">Belongs to the major facilitator superfamily. TsgA family.</text>
</comment>
<dbReference type="PROSITE" id="PS50850">
    <property type="entry name" value="MFS"/>
    <property type="match status" value="1"/>
</dbReference>
<feature type="transmembrane region" description="Helical" evidence="7">
    <location>
        <begin position="99"/>
        <end position="118"/>
    </location>
</feature>
<dbReference type="PANTHER" id="PTHR43702">
    <property type="entry name" value="L-FUCOSE-PROTON SYMPORTER"/>
    <property type="match status" value="1"/>
</dbReference>
<evidence type="ECO:0000256" key="5">
    <source>
        <dbReference type="ARBA" id="ARBA00022989"/>
    </source>
</evidence>
<feature type="transmembrane region" description="Helical" evidence="7">
    <location>
        <begin position="225"/>
        <end position="251"/>
    </location>
</feature>
<dbReference type="Proteomes" id="UP000515488">
    <property type="component" value="Chromosome"/>
</dbReference>
<feature type="transmembrane region" description="Helical" evidence="7">
    <location>
        <begin position="294"/>
        <end position="313"/>
    </location>
</feature>